<dbReference type="Proteomes" id="UP001249851">
    <property type="component" value="Unassembled WGS sequence"/>
</dbReference>
<name>A0AAD9Q824_ACRCE</name>
<dbReference type="PANTHER" id="PTHR34239">
    <property type="entry name" value="APPLE DOMAIN-CONTAINING PROTEIN"/>
    <property type="match status" value="1"/>
</dbReference>
<organism evidence="2 3">
    <name type="scientific">Acropora cervicornis</name>
    <name type="common">Staghorn coral</name>
    <dbReference type="NCBI Taxonomy" id="6130"/>
    <lineage>
        <taxon>Eukaryota</taxon>
        <taxon>Metazoa</taxon>
        <taxon>Cnidaria</taxon>
        <taxon>Anthozoa</taxon>
        <taxon>Hexacorallia</taxon>
        <taxon>Scleractinia</taxon>
        <taxon>Astrocoeniina</taxon>
        <taxon>Acroporidae</taxon>
        <taxon>Acropora</taxon>
    </lineage>
</organism>
<evidence type="ECO:0000256" key="1">
    <source>
        <dbReference type="SAM" id="MobiDB-lite"/>
    </source>
</evidence>
<reference evidence="2" key="1">
    <citation type="journal article" date="2023" name="G3 (Bethesda)">
        <title>Whole genome assembly and annotation of the endangered Caribbean coral Acropora cervicornis.</title>
        <authorList>
            <person name="Selwyn J.D."/>
            <person name="Vollmer S.V."/>
        </authorList>
    </citation>
    <scope>NUCLEOTIDE SEQUENCE</scope>
    <source>
        <strain evidence="2">K2</strain>
    </source>
</reference>
<feature type="compositionally biased region" description="Basic residues" evidence="1">
    <location>
        <begin position="10"/>
        <end position="21"/>
    </location>
</feature>
<keyword evidence="3" id="KW-1185">Reference proteome</keyword>
<feature type="region of interest" description="Disordered" evidence="1">
    <location>
        <begin position="1"/>
        <end position="26"/>
    </location>
</feature>
<evidence type="ECO:0000313" key="2">
    <source>
        <dbReference type="EMBL" id="KAK2556424.1"/>
    </source>
</evidence>
<protein>
    <submittedName>
        <fullName evidence="2">Uncharacterized protein</fullName>
    </submittedName>
</protein>
<proteinExistence type="predicted"/>
<sequence length="167" mass="18968">MPESSTNVKPKGKKDNLKRRNSASTAEHIEANVEVVDGAVGAKTDLQELTTSLKQGFAQMSQDLSKTIAESFKWFQSELEIPLRQELKKEETGPKANAELANVVNAMVKEGLPEEKLQEKLNKYHRPENCESLRKVRVNQSISDQQFNCKMLDSKRYRHPSSRECVH</sequence>
<comment type="caution">
    <text evidence="2">The sequence shown here is derived from an EMBL/GenBank/DDBJ whole genome shotgun (WGS) entry which is preliminary data.</text>
</comment>
<dbReference type="PANTHER" id="PTHR34239:SF2">
    <property type="entry name" value="TRANSPOSABLE ELEMENT P TRANSPOSASE_THAP9 CONSERVED DOMAIN-CONTAINING PROTEIN"/>
    <property type="match status" value="1"/>
</dbReference>
<dbReference type="EMBL" id="JARQWQ010000056">
    <property type="protein sequence ID" value="KAK2556424.1"/>
    <property type="molecule type" value="Genomic_DNA"/>
</dbReference>
<reference evidence="2" key="2">
    <citation type="journal article" date="2023" name="Science">
        <title>Genomic signatures of disease resistance in endangered staghorn corals.</title>
        <authorList>
            <person name="Vollmer S.V."/>
            <person name="Selwyn J.D."/>
            <person name="Despard B.A."/>
            <person name="Roesel C.L."/>
        </authorList>
    </citation>
    <scope>NUCLEOTIDE SEQUENCE</scope>
    <source>
        <strain evidence="2">K2</strain>
    </source>
</reference>
<dbReference type="AlphaFoldDB" id="A0AAD9Q824"/>
<gene>
    <name evidence="2" type="ORF">P5673_021661</name>
</gene>
<accession>A0AAD9Q824</accession>
<evidence type="ECO:0000313" key="3">
    <source>
        <dbReference type="Proteomes" id="UP001249851"/>
    </source>
</evidence>